<proteinExistence type="inferred from homology"/>
<comment type="similarity">
    <text evidence="1">Belongs to the BlaI transcriptional regulatory family.</text>
</comment>
<keyword evidence="4" id="KW-0804">Transcription</keyword>
<dbReference type="AlphaFoldDB" id="A0A644YVC7"/>
<dbReference type="InterPro" id="IPR005650">
    <property type="entry name" value="BlaI_family"/>
</dbReference>
<dbReference type="InterPro" id="IPR036390">
    <property type="entry name" value="WH_DNA-bd_sf"/>
</dbReference>
<dbReference type="Pfam" id="PF03965">
    <property type="entry name" value="Penicillinase_R"/>
    <property type="match status" value="1"/>
</dbReference>
<dbReference type="Gene3D" id="1.10.10.10">
    <property type="entry name" value="Winged helix-like DNA-binding domain superfamily/Winged helix DNA-binding domain"/>
    <property type="match status" value="1"/>
</dbReference>
<comment type="caution">
    <text evidence="5">The sequence shown here is derived from an EMBL/GenBank/DDBJ whole genome shotgun (WGS) entry which is preliminary data.</text>
</comment>
<evidence type="ECO:0000256" key="1">
    <source>
        <dbReference type="ARBA" id="ARBA00011046"/>
    </source>
</evidence>
<dbReference type="GO" id="GO:0003677">
    <property type="term" value="F:DNA binding"/>
    <property type="evidence" value="ECO:0007669"/>
    <property type="project" value="UniProtKB-KW"/>
</dbReference>
<accession>A0A644YVC7</accession>
<dbReference type="SUPFAM" id="SSF46785">
    <property type="entry name" value="Winged helix' DNA-binding domain"/>
    <property type="match status" value="1"/>
</dbReference>
<evidence type="ECO:0000256" key="2">
    <source>
        <dbReference type="ARBA" id="ARBA00023015"/>
    </source>
</evidence>
<evidence type="ECO:0000256" key="3">
    <source>
        <dbReference type="ARBA" id="ARBA00023125"/>
    </source>
</evidence>
<name>A0A644YVC7_9ZZZZ</name>
<dbReference type="Gene3D" id="1.10.4040.10">
    <property type="entry name" value="Penicillinase repressor domain"/>
    <property type="match status" value="1"/>
</dbReference>
<dbReference type="EMBL" id="VSSQ01006178">
    <property type="protein sequence ID" value="MPM31801.1"/>
    <property type="molecule type" value="Genomic_DNA"/>
</dbReference>
<evidence type="ECO:0000256" key="4">
    <source>
        <dbReference type="ARBA" id="ARBA00023163"/>
    </source>
</evidence>
<evidence type="ECO:0008006" key="6">
    <source>
        <dbReference type="Google" id="ProtNLM"/>
    </source>
</evidence>
<reference evidence="5" key="1">
    <citation type="submission" date="2019-08" db="EMBL/GenBank/DDBJ databases">
        <authorList>
            <person name="Kucharzyk K."/>
            <person name="Murdoch R.W."/>
            <person name="Higgins S."/>
            <person name="Loffler F."/>
        </authorList>
    </citation>
    <scope>NUCLEOTIDE SEQUENCE</scope>
</reference>
<keyword evidence="2" id="KW-0805">Transcription regulation</keyword>
<protein>
    <recommendedName>
        <fullName evidence="6">Methicillin resistance regulatory protein MecI</fullName>
    </recommendedName>
</protein>
<gene>
    <name evidence="5" type="ORF">SDC9_78358</name>
</gene>
<dbReference type="GO" id="GO:0045892">
    <property type="term" value="P:negative regulation of DNA-templated transcription"/>
    <property type="evidence" value="ECO:0007669"/>
    <property type="project" value="InterPro"/>
</dbReference>
<sequence length="120" mass="14097">MNKLTDKEEEVMQLLWDNGPLFVREILEFYPDPKPHYNTVSTVIRVLEEKRFAGHKAYGNTYQYFAVVSQDEYKGKALKKVVSQYFDNSYTNVVSTLIEEEQLSIDELKKLIKKIEKGKK</sequence>
<evidence type="ECO:0000313" key="5">
    <source>
        <dbReference type="EMBL" id="MPM31801.1"/>
    </source>
</evidence>
<dbReference type="PIRSF" id="PIRSF019455">
    <property type="entry name" value="CopR_AtkY"/>
    <property type="match status" value="1"/>
</dbReference>
<keyword evidence="3" id="KW-0238">DNA-binding</keyword>
<organism evidence="5">
    <name type="scientific">bioreactor metagenome</name>
    <dbReference type="NCBI Taxonomy" id="1076179"/>
    <lineage>
        <taxon>unclassified sequences</taxon>
        <taxon>metagenomes</taxon>
        <taxon>ecological metagenomes</taxon>
    </lineage>
</organism>
<dbReference type="InterPro" id="IPR036388">
    <property type="entry name" value="WH-like_DNA-bd_sf"/>
</dbReference>